<reference evidence="2" key="2">
    <citation type="submission" date="2013-07" db="EMBL/GenBank/DDBJ databases">
        <authorList>
            <consortium name="The Broad Institute Genome Sequencing Platform"/>
            <person name="Cuomo C."/>
            <person name="Litvintseva A."/>
            <person name="Chen Y."/>
            <person name="Heitman J."/>
            <person name="Sun S."/>
            <person name="Springer D."/>
            <person name="Dromer F."/>
            <person name="Young S.K."/>
            <person name="Zeng Q."/>
            <person name="Gargeya S."/>
            <person name="Fitzgerald M."/>
            <person name="Abouelleil A."/>
            <person name="Alvarado L."/>
            <person name="Berlin A.M."/>
            <person name="Chapman S.B."/>
            <person name="Dewar J."/>
            <person name="Goldberg J."/>
            <person name="Griggs A."/>
            <person name="Gujja S."/>
            <person name="Hansen M."/>
            <person name="Howarth C."/>
            <person name="Imamovic A."/>
            <person name="Larimer J."/>
            <person name="McCowan C."/>
            <person name="Murphy C."/>
            <person name="Pearson M."/>
            <person name="Priest M."/>
            <person name="Roberts A."/>
            <person name="Saif S."/>
            <person name="Shea T."/>
            <person name="Sykes S."/>
            <person name="Wortman J."/>
            <person name="Nusbaum C."/>
            <person name="Birren B."/>
        </authorList>
    </citation>
    <scope>NUCLEOTIDE SEQUENCE</scope>
    <source>
        <strain evidence="2">CBS 10117</strain>
    </source>
</reference>
<dbReference type="EMBL" id="CP144530">
    <property type="protein sequence ID" value="WWC57729.1"/>
    <property type="molecule type" value="Genomic_DNA"/>
</dbReference>
<dbReference type="KEGG" id="kdj:28963963"/>
<gene>
    <name evidence="1" type="ORF">I303_00264</name>
    <name evidence="2" type="ORF">I303_100263</name>
</gene>
<organism evidence="1">
    <name type="scientific">Kwoniella dejecticola CBS 10117</name>
    <dbReference type="NCBI Taxonomy" id="1296121"/>
    <lineage>
        <taxon>Eukaryota</taxon>
        <taxon>Fungi</taxon>
        <taxon>Dikarya</taxon>
        <taxon>Basidiomycota</taxon>
        <taxon>Agaricomycotina</taxon>
        <taxon>Tremellomycetes</taxon>
        <taxon>Tremellales</taxon>
        <taxon>Cryptococcaceae</taxon>
        <taxon>Kwoniella</taxon>
    </lineage>
</organism>
<dbReference type="EMBL" id="KI894027">
    <property type="protein sequence ID" value="OBR88447.1"/>
    <property type="molecule type" value="Genomic_DNA"/>
</dbReference>
<keyword evidence="3" id="KW-1185">Reference proteome</keyword>
<reference evidence="2" key="3">
    <citation type="submission" date="2024-02" db="EMBL/GenBank/DDBJ databases">
        <title>Comparative genomics of Cryptococcus and Kwoniella reveals pathogenesis evolution and contrasting modes of karyotype evolution via chromosome fusion or intercentromeric recombination.</title>
        <authorList>
            <person name="Coelho M.A."/>
            <person name="David-Palma M."/>
            <person name="Shea T."/>
            <person name="Bowers K."/>
            <person name="McGinley-Smith S."/>
            <person name="Mohammad A.W."/>
            <person name="Gnirke A."/>
            <person name="Yurkov A.M."/>
            <person name="Nowrousian M."/>
            <person name="Sun S."/>
            <person name="Cuomo C.A."/>
            <person name="Heitman J."/>
        </authorList>
    </citation>
    <scope>NUCLEOTIDE SEQUENCE</scope>
    <source>
        <strain evidence="2">CBS 10117</strain>
    </source>
</reference>
<dbReference type="OrthoDB" id="2562592at2759"/>
<evidence type="ECO:0000313" key="2">
    <source>
        <dbReference type="EMBL" id="WWC57729.1"/>
    </source>
</evidence>
<dbReference type="Proteomes" id="UP000078595">
    <property type="component" value="Chromosome 1"/>
</dbReference>
<dbReference type="GeneID" id="28963963"/>
<dbReference type="VEuPathDB" id="FungiDB:I303_00264"/>
<proteinExistence type="predicted"/>
<accession>A0A1A6AEE6</accession>
<protein>
    <submittedName>
        <fullName evidence="1">Uncharacterized protein</fullName>
    </submittedName>
</protein>
<dbReference type="RefSeq" id="XP_018266289.1">
    <property type="nucleotide sequence ID" value="XM_018403635.1"/>
</dbReference>
<dbReference type="AlphaFoldDB" id="A0A1A6AEE6"/>
<name>A0A1A6AEE6_9TREE</name>
<reference evidence="1" key="1">
    <citation type="submission" date="2013-07" db="EMBL/GenBank/DDBJ databases">
        <title>The Genome Sequence of Cryptococcus dejecticola CBS10117.</title>
        <authorList>
            <consortium name="The Broad Institute Genome Sequencing Platform"/>
            <person name="Cuomo C."/>
            <person name="Litvintseva A."/>
            <person name="Chen Y."/>
            <person name="Heitman J."/>
            <person name="Sun S."/>
            <person name="Springer D."/>
            <person name="Dromer F."/>
            <person name="Young S.K."/>
            <person name="Zeng Q."/>
            <person name="Gargeya S."/>
            <person name="Fitzgerald M."/>
            <person name="Abouelleil A."/>
            <person name="Alvarado L."/>
            <person name="Berlin A.M."/>
            <person name="Chapman S.B."/>
            <person name="Dewar J."/>
            <person name="Goldberg J."/>
            <person name="Griggs A."/>
            <person name="Gujja S."/>
            <person name="Hansen M."/>
            <person name="Howarth C."/>
            <person name="Imamovic A."/>
            <person name="Larimer J."/>
            <person name="McCowan C."/>
            <person name="Murphy C."/>
            <person name="Pearson M."/>
            <person name="Priest M."/>
            <person name="Roberts A."/>
            <person name="Saif S."/>
            <person name="Shea T."/>
            <person name="Sykes S."/>
            <person name="Wortman J."/>
            <person name="Nusbaum C."/>
            <person name="Birren B."/>
        </authorList>
    </citation>
    <scope>NUCLEOTIDE SEQUENCE [LARGE SCALE GENOMIC DNA]</scope>
    <source>
        <strain evidence="1">CBS 10117</strain>
    </source>
</reference>
<sequence>MCDIATLFNTNPNADLCCFDSIECANYLCGAQDSTVDQSTTSGTNGTVTCYLDQMVATENYDKAPDGVCTGNMLCALKALSTEPSVTVDQALLPTSVTTSPSSSASASTAGSTSAGIQRLDAGFVGTWGLVVLGLSIFGKKLIM</sequence>
<evidence type="ECO:0000313" key="3">
    <source>
        <dbReference type="Proteomes" id="UP000078595"/>
    </source>
</evidence>
<evidence type="ECO:0000313" key="1">
    <source>
        <dbReference type="EMBL" id="OBR88447.1"/>
    </source>
</evidence>